<feature type="region of interest" description="Disordered" evidence="1">
    <location>
        <begin position="29"/>
        <end position="86"/>
    </location>
</feature>
<feature type="compositionally biased region" description="Polar residues" evidence="1">
    <location>
        <begin position="65"/>
        <end position="80"/>
    </location>
</feature>
<keyword evidence="3" id="KW-1185">Reference proteome</keyword>
<dbReference type="Proteomes" id="UP000180057">
    <property type="component" value="Unassembled WGS sequence"/>
</dbReference>
<reference evidence="2 3" key="1">
    <citation type="submission" date="2016-10" db="EMBL/GenBank/DDBJ databases">
        <title>Draft genome sequences of four alkaliphilic bacteria belonging to the Anaerobacillus genus.</title>
        <authorList>
            <person name="Bassil N.M."/>
            <person name="Lloyd J.R."/>
        </authorList>
    </citation>
    <scope>NUCLEOTIDE SEQUENCE [LARGE SCALE GENOMIC DNA]</scope>
    <source>
        <strain evidence="2 3">DSM 22531</strain>
    </source>
</reference>
<proteinExistence type="predicted"/>
<sequence>MIKTFEKPSELKLFRRDYLEGVKTFKMPNETTHEFKGTYNKNPSHPNVTKQEEVELEKEKENPKASMNNQSLAPQPQHSNHSLRRGVYILLT</sequence>
<gene>
    <name evidence="2" type="ORF">BKP45_20695</name>
</gene>
<accession>A0A1S2M0E5</accession>
<dbReference type="EMBL" id="MLQS01000031">
    <property type="protein sequence ID" value="OIJ17973.1"/>
    <property type="molecule type" value="Genomic_DNA"/>
</dbReference>
<feature type="compositionally biased region" description="Basic and acidic residues" evidence="1">
    <location>
        <begin position="50"/>
        <end position="63"/>
    </location>
</feature>
<protein>
    <submittedName>
        <fullName evidence="2">Uncharacterized protein</fullName>
    </submittedName>
</protein>
<organism evidence="2 3">
    <name type="scientific">Anaerobacillus alkalidiazotrophicus</name>
    <dbReference type="NCBI Taxonomy" id="472963"/>
    <lineage>
        <taxon>Bacteria</taxon>
        <taxon>Bacillati</taxon>
        <taxon>Bacillota</taxon>
        <taxon>Bacilli</taxon>
        <taxon>Bacillales</taxon>
        <taxon>Bacillaceae</taxon>
        <taxon>Anaerobacillus</taxon>
    </lineage>
</organism>
<dbReference type="AlphaFoldDB" id="A0A1S2M0E5"/>
<feature type="compositionally biased region" description="Polar residues" evidence="1">
    <location>
        <begin position="39"/>
        <end position="49"/>
    </location>
</feature>
<dbReference type="RefSeq" id="WP_071391033.1">
    <property type="nucleotide sequence ID" value="NZ_MLQS01000031.1"/>
</dbReference>
<name>A0A1S2M0E5_9BACI</name>
<evidence type="ECO:0000256" key="1">
    <source>
        <dbReference type="SAM" id="MobiDB-lite"/>
    </source>
</evidence>
<evidence type="ECO:0000313" key="2">
    <source>
        <dbReference type="EMBL" id="OIJ17973.1"/>
    </source>
</evidence>
<evidence type="ECO:0000313" key="3">
    <source>
        <dbReference type="Proteomes" id="UP000180057"/>
    </source>
</evidence>
<comment type="caution">
    <text evidence="2">The sequence shown here is derived from an EMBL/GenBank/DDBJ whole genome shotgun (WGS) entry which is preliminary data.</text>
</comment>